<sequence length="124" mass="13252">MRTGHAAAGKHVGIDHLHASGAITLSTPPIWLRMTMVSQACAAVWMHRLAVSLNHLLERTNRIHRGRSVTCVADLGQTADISGAFALSQHLQARIAVGLHVRLLERLSEPVVGHPGGHDSIGPT</sequence>
<dbReference type="EMBL" id="RDRA01000036">
    <property type="protein sequence ID" value="RXG86352.1"/>
    <property type="molecule type" value="Genomic_DNA"/>
</dbReference>
<accession>A0ABY0D9F3</accession>
<organism evidence="1 2">
    <name type="scientific">Bradyrhizobium zhanjiangense</name>
    <dbReference type="NCBI Taxonomy" id="1325107"/>
    <lineage>
        <taxon>Bacteria</taxon>
        <taxon>Pseudomonadati</taxon>
        <taxon>Pseudomonadota</taxon>
        <taxon>Alphaproteobacteria</taxon>
        <taxon>Hyphomicrobiales</taxon>
        <taxon>Nitrobacteraceae</taxon>
        <taxon>Bradyrhizobium</taxon>
    </lineage>
</organism>
<comment type="caution">
    <text evidence="1">The sequence shown here is derived from an EMBL/GenBank/DDBJ whole genome shotgun (WGS) entry which is preliminary data.</text>
</comment>
<gene>
    <name evidence="1" type="ORF">EAS62_37460</name>
</gene>
<evidence type="ECO:0000313" key="1">
    <source>
        <dbReference type="EMBL" id="RXG86352.1"/>
    </source>
</evidence>
<reference evidence="1 2" key="1">
    <citation type="submission" date="2018-10" db="EMBL/GenBank/DDBJ databases">
        <title>Bradyrhizobium sp. nov., isolated from effective nodules of peanut in China.</title>
        <authorList>
            <person name="Li Y."/>
        </authorList>
    </citation>
    <scope>NUCLEOTIDE SEQUENCE [LARGE SCALE GENOMIC DNA]</scope>
    <source>
        <strain evidence="1 2">CCBAU 51781</strain>
    </source>
</reference>
<evidence type="ECO:0000313" key="2">
    <source>
        <dbReference type="Proteomes" id="UP000289946"/>
    </source>
</evidence>
<keyword evidence="2" id="KW-1185">Reference proteome</keyword>
<protein>
    <submittedName>
        <fullName evidence="1">Uncharacterized protein</fullName>
    </submittedName>
</protein>
<name>A0ABY0D9F3_9BRAD</name>
<proteinExistence type="predicted"/>
<dbReference type="Proteomes" id="UP000289946">
    <property type="component" value="Unassembled WGS sequence"/>
</dbReference>